<dbReference type="Pfam" id="PF12833">
    <property type="entry name" value="HTH_18"/>
    <property type="match status" value="1"/>
</dbReference>
<dbReference type="AlphaFoldDB" id="A0A0B8NLD2"/>
<dbReference type="EMBL" id="BBYQ01000165">
    <property type="protein sequence ID" value="GAP32566.1"/>
    <property type="molecule type" value="Genomic_DNA"/>
</dbReference>
<dbReference type="Gene3D" id="1.10.10.60">
    <property type="entry name" value="Homeodomain-like"/>
    <property type="match status" value="1"/>
</dbReference>
<dbReference type="GO" id="GO:0003700">
    <property type="term" value="F:DNA-binding transcription factor activity"/>
    <property type="evidence" value="ECO:0007669"/>
    <property type="project" value="InterPro"/>
</dbReference>
<accession>A0A0B8NLD2</accession>
<dbReference type="GO" id="GO:0043565">
    <property type="term" value="F:sequence-specific DNA binding"/>
    <property type="evidence" value="ECO:0007669"/>
    <property type="project" value="InterPro"/>
</dbReference>
<evidence type="ECO:0000313" key="8">
    <source>
        <dbReference type="Proteomes" id="UP000180166"/>
    </source>
</evidence>
<sequence length="288" mass="31170">MVAANFHREPDASWDFAGPATTLGASMIGYGSTSGSGLDLRVAGTAAITVLIEFGDRGLVVDDAAGRRTLGGFVAGLPLAAMRIRAERAECIEVRMSPLRAYSLLGIAPTDLGWSAVSLEELWGRRAQRLREQLASTTDWGERFALTESLLAQCDRSARGPDPEVTEAWHRILAARGQVRIGGLAESVGWSHKRLWGRFESQIGLTPKRVAMLVRFRSAIDGLLAGRAAGEVAADCGYADQAHLCRDVSIFADRTPSSLTTQYLPTIARHRYRAWGKNFQYGGAPVGR</sequence>
<organism evidence="6 7">
    <name type="scientific">Nocardia seriolae</name>
    <dbReference type="NCBI Taxonomy" id="37332"/>
    <lineage>
        <taxon>Bacteria</taxon>
        <taxon>Bacillati</taxon>
        <taxon>Actinomycetota</taxon>
        <taxon>Actinomycetes</taxon>
        <taxon>Mycobacteriales</taxon>
        <taxon>Nocardiaceae</taxon>
        <taxon>Nocardia</taxon>
    </lineage>
</organism>
<reference evidence="7" key="1">
    <citation type="submission" date="2015-07" db="EMBL/GenBank/DDBJ databases">
        <title>Nocardia seriolae U-1 whole genome shotgun sequence.</title>
        <authorList>
            <person name="Imajoh M."/>
            <person name="Fukumoto Y."/>
            <person name="Sukeda M."/>
            <person name="Yamane J."/>
            <person name="Yamasaki K."/>
            <person name="Shimizu M."/>
            <person name="Ohnishi K."/>
            <person name="Oshima S."/>
        </authorList>
    </citation>
    <scope>NUCLEOTIDE SEQUENCE [LARGE SCALE GENOMIC DNA]</scope>
    <source>
        <strain evidence="7">U-1</strain>
    </source>
</reference>
<evidence type="ECO:0000313" key="6">
    <source>
        <dbReference type="EMBL" id="GAP32566.1"/>
    </source>
</evidence>
<dbReference type="Proteomes" id="UP000180166">
    <property type="component" value="Chromosome"/>
</dbReference>
<evidence type="ECO:0000259" key="4">
    <source>
        <dbReference type="PROSITE" id="PS01124"/>
    </source>
</evidence>
<keyword evidence="3" id="KW-0804">Transcription</keyword>
<dbReference type="Proteomes" id="UP000037179">
    <property type="component" value="Unassembled WGS sequence"/>
</dbReference>
<gene>
    <name evidence="5" type="ORF">NS506_06918</name>
    <name evidence="6" type="ORF">NSK11_contig00165-0014</name>
</gene>
<name>A0A0B8NLD2_9NOCA</name>
<dbReference type="InterPro" id="IPR018060">
    <property type="entry name" value="HTH_AraC"/>
</dbReference>
<evidence type="ECO:0000256" key="2">
    <source>
        <dbReference type="ARBA" id="ARBA00023125"/>
    </source>
</evidence>
<evidence type="ECO:0000256" key="3">
    <source>
        <dbReference type="ARBA" id="ARBA00023163"/>
    </source>
</evidence>
<reference evidence="5 8" key="3">
    <citation type="submission" date="2016-10" db="EMBL/GenBank/DDBJ databases">
        <title>Genome sequence of Nocardia seriolae strain EM150506, isolated from Anguila japonica.</title>
        <authorList>
            <person name="Han H.-J."/>
        </authorList>
    </citation>
    <scope>NUCLEOTIDE SEQUENCE [LARGE SCALE GENOMIC DNA]</scope>
    <source>
        <strain evidence="5 8">EM150506</strain>
    </source>
</reference>
<proteinExistence type="predicted"/>
<dbReference type="PANTHER" id="PTHR46796:SF15">
    <property type="entry name" value="BLL1074 PROTEIN"/>
    <property type="match status" value="1"/>
</dbReference>
<evidence type="ECO:0000313" key="5">
    <source>
        <dbReference type="EMBL" id="APB00947.1"/>
    </source>
</evidence>
<feature type="domain" description="HTH araC/xylS-type" evidence="4">
    <location>
        <begin position="163"/>
        <end position="262"/>
    </location>
</feature>
<keyword evidence="2" id="KW-0238">DNA-binding</keyword>
<dbReference type="InterPro" id="IPR050204">
    <property type="entry name" value="AraC_XylS_family_regulators"/>
</dbReference>
<dbReference type="OrthoDB" id="2559672at2"/>
<dbReference type="RefSeq" id="WP_036550410.1">
    <property type="nucleotide sequence ID" value="NZ_AP017900.1"/>
</dbReference>
<keyword evidence="1" id="KW-0805">Transcription regulation</keyword>
<dbReference type="KEGG" id="nsr:NS506_06918"/>
<dbReference type="GeneID" id="93369815"/>
<dbReference type="SMART" id="SM00342">
    <property type="entry name" value="HTH_ARAC"/>
    <property type="match status" value="1"/>
</dbReference>
<protein>
    <submittedName>
        <fullName evidence="6">Transcriptional regulator</fullName>
    </submittedName>
</protein>
<dbReference type="PROSITE" id="PS01124">
    <property type="entry name" value="HTH_ARAC_FAMILY_2"/>
    <property type="match status" value="1"/>
</dbReference>
<evidence type="ECO:0000313" key="7">
    <source>
        <dbReference type="Proteomes" id="UP000037179"/>
    </source>
</evidence>
<reference evidence="6 7" key="2">
    <citation type="journal article" date="2016" name="Genome Announc.">
        <title>Draft Genome Sequence of Erythromycin- and Oxytetracycline-Sensitive Nocardia seriolae Strain U-1 (NBRC 110359).</title>
        <authorList>
            <person name="Imajoh M."/>
            <person name="Sukeda M."/>
            <person name="Shimizu M."/>
            <person name="Yamane J."/>
            <person name="Ohnishi K."/>
            <person name="Oshima S."/>
        </authorList>
    </citation>
    <scope>NUCLEOTIDE SEQUENCE [LARGE SCALE GENOMIC DNA]</scope>
    <source>
        <strain evidence="6 7">U-1</strain>
    </source>
</reference>
<keyword evidence="7" id="KW-1185">Reference proteome</keyword>
<dbReference type="PANTHER" id="PTHR46796">
    <property type="entry name" value="HTH-TYPE TRANSCRIPTIONAL ACTIVATOR RHAS-RELATED"/>
    <property type="match status" value="1"/>
</dbReference>
<evidence type="ECO:0000256" key="1">
    <source>
        <dbReference type="ARBA" id="ARBA00023015"/>
    </source>
</evidence>
<dbReference type="EMBL" id="CP017839">
    <property type="protein sequence ID" value="APB00947.1"/>
    <property type="molecule type" value="Genomic_DNA"/>
</dbReference>